<name>A0A1Q4VCM5_9ACTN</name>
<reference evidence="2 3" key="1">
    <citation type="submission" date="2015-06" db="EMBL/GenBank/DDBJ databases">
        <title>Cloning and characterization of the uncialamcin biosynthetic gene cluster.</title>
        <authorList>
            <person name="Yan X."/>
            <person name="Huang T."/>
            <person name="Ge H."/>
            <person name="Shen B."/>
        </authorList>
    </citation>
    <scope>NUCLEOTIDE SEQUENCE [LARGE SCALE GENOMIC DNA]</scope>
    <source>
        <strain evidence="2 3">DCA2648</strain>
    </source>
</reference>
<keyword evidence="3" id="KW-1185">Reference proteome</keyword>
<protein>
    <recommendedName>
        <fullName evidence="4">Guanylate cyclase domain-containing protein</fullName>
    </recommendedName>
</protein>
<evidence type="ECO:0000313" key="2">
    <source>
        <dbReference type="EMBL" id="OKH95593.1"/>
    </source>
</evidence>
<dbReference type="AlphaFoldDB" id="A0A1Q4VCM5"/>
<accession>A0A1Q4VCM5</accession>
<feature type="region of interest" description="Disordered" evidence="1">
    <location>
        <begin position="222"/>
        <end position="258"/>
    </location>
</feature>
<evidence type="ECO:0008006" key="4">
    <source>
        <dbReference type="Google" id="ProtNLM"/>
    </source>
</evidence>
<evidence type="ECO:0000313" key="3">
    <source>
        <dbReference type="Proteomes" id="UP000186455"/>
    </source>
</evidence>
<dbReference type="STRING" id="1048205.AB852_01930"/>
<dbReference type="Proteomes" id="UP000186455">
    <property type="component" value="Unassembled WGS sequence"/>
</dbReference>
<organism evidence="2 3">
    <name type="scientific">Streptomyces uncialis</name>
    <dbReference type="NCBI Taxonomy" id="1048205"/>
    <lineage>
        <taxon>Bacteria</taxon>
        <taxon>Bacillati</taxon>
        <taxon>Actinomycetota</taxon>
        <taxon>Actinomycetes</taxon>
        <taxon>Kitasatosporales</taxon>
        <taxon>Streptomycetaceae</taxon>
        <taxon>Streptomyces</taxon>
    </lineage>
</organism>
<dbReference type="RefSeq" id="WP_073782935.1">
    <property type="nucleotide sequence ID" value="NZ_LFBV01000001.1"/>
</dbReference>
<dbReference type="EMBL" id="LFBV01000001">
    <property type="protein sequence ID" value="OKH95593.1"/>
    <property type="molecule type" value="Genomic_DNA"/>
</dbReference>
<gene>
    <name evidence="2" type="ORF">AB852_01930</name>
</gene>
<comment type="caution">
    <text evidence="2">The sequence shown here is derived from an EMBL/GenBank/DDBJ whole genome shotgun (WGS) entry which is preliminary data.</text>
</comment>
<sequence length="283" mass="29661">MTTIAGGPGGLDTFGRRLLLAVDAKGYGRADVLTQSCFQEAIPQLVGVAARAAGEDMAAWAVQQAGDSVMAVLPEGASEPAMVDTFMRRLDAGLRAFNHGRVRDSWLELRAALHFGTASPGANGFVGRAPVEIGRLLDSRVLRSALAAAEDAPLAVAVSATVFNDVVREAYTTVRARDFLQVRIEEKEYAGRAWIWVPGHDVHTLGLDAPAALDAVTGTRDADVPAAPARSDDLPRSAPGHRSDAAGPSGSEADDTSTAVRERVVQNFHGTVHASGAVFGISK</sequence>
<proteinExistence type="predicted"/>
<evidence type="ECO:0000256" key="1">
    <source>
        <dbReference type="SAM" id="MobiDB-lite"/>
    </source>
</evidence>